<name>A0A432LRD9_9GAMM</name>
<dbReference type="Proteomes" id="UP000267077">
    <property type="component" value="Unassembled WGS sequence"/>
</dbReference>
<dbReference type="OrthoDB" id="370375at2"/>
<dbReference type="EMBL" id="RYZR01000006">
    <property type="protein sequence ID" value="RUL63109.1"/>
    <property type="molecule type" value="Genomic_DNA"/>
</dbReference>
<keyword evidence="3" id="KW-1185">Reference proteome</keyword>
<sequence>MPFLLAADAVLVFHFAFILFCTCGAVLALKWRWILLLQIPAAAWGFYVETSGRLCPLTALENYLRHRAGQAGYPGDFIQHYLLATIYPEGLTRNIQFVLAAGVTVVNVSVYAWLLVRRRI</sequence>
<dbReference type="InterPro" id="IPR021218">
    <property type="entry name" value="DUF2784"/>
</dbReference>
<keyword evidence="1" id="KW-0812">Transmembrane</keyword>
<comment type="caution">
    <text evidence="2">The sequence shown here is derived from an EMBL/GenBank/DDBJ whole genome shotgun (WGS) entry which is preliminary data.</text>
</comment>
<reference evidence="2 3" key="1">
    <citation type="submission" date="2018-12" db="EMBL/GenBank/DDBJ databases">
        <title>Dyella dinghuensis sp. nov. DHOA06 and Dyella choica sp. nov. 4M-K27, isolated from forest soil.</title>
        <authorList>
            <person name="Qiu L.-H."/>
            <person name="Gao Z.-H."/>
        </authorList>
    </citation>
    <scope>NUCLEOTIDE SEQUENCE [LARGE SCALE GENOMIC DNA]</scope>
    <source>
        <strain evidence="2 3">DHOA06</strain>
    </source>
</reference>
<dbReference type="RefSeq" id="WP_126674046.1">
    <property type="nucleotide sequence ID" value="NZ_RYZR01000006.1"/>
</dbReference>
<accession>A0A432LRD9</accession>
<evidence type="ECO:0000256" key="1">
    <source>
        <dbReference type="SAM" id="Phobius"/>
    </source>
</evidence>
<organism evidence="2 3">
    <name type="scientific">Dyella dinghuensis</name>
    <dbReference type="NCBI Taxonomy" id="1920169"/>
    <lineage>
        <taxon>Bacteria</taxon>
        <taxon>Pseudomonadati</taxon>
        <taxon>Pseudomonadota</taxon>
        <taxon>Gammaproteobacteria</taxon>
        <taxon>Lysobacterales</taxon>
        <taxon>Rhodanobacteraceae</taxon>
        <taxon>Dyella</taxon>
    </lineage>
</organism>
<dbReference type="AlphaFoldDB" id="A0A432LRD9"/>
<proteinExistence type="predicted"/>
<dbReference type="Pfam" id="PF10861">
    <property type="entry name" value="DUF2784"/>
    <property type="match status" value="1"/>
</dbReference>
<feature type="transmembrane region" description="Helical" evidence="1">
    <location>
        <begin position="95"/>
        <end position="116"/>
    </location>
</feature>
<keyword evidence="1" id="KW-0472">Membrane</keyword>
<protein>
    <submittedName>
        <fullName evidence="2">DUF2784 domain-containing protein</fullName>
    </submittedName>
</protein>
<keyword evidence="1" id="KW-1133">Transmembrane helix</keyword>
<gene>
    <name evidence="2" type="ORF">EKH79_11895</name>
</gene>
<evidence type="ECO:0000313" key="2">
    <source>
        <dbReference type="EMBL" id="RUL63109.1"/>
    </source>
</evidence>
<evidence type="ECO:0000313" key="3">
    <source>
        <dbReference type="Proteomes" id="UP000267077"/>
    </source>
</evidence>